<gene>
    <name evidence="5" type="ORF">E2553_26510</name>
</gene>
<dbReference type="InterPro" id="IPR050204">
    <property type="entry name" value="AraC_XylS_family_regulators"/>
</dbReference>
<protein>
    <submittedName>
        <fullName evidence="5">Helix-turn-helix domain-containing protein</fullName>
    </submittedName>
</protein>
<dbReference type="InterPro" id="IPR018060">
    <property type="entry name" value="HTH_AraC"/>
</dbReference>
<keyword evidence="3" id="KW-0804">Transcription</keyword>
<feature type="domain" description="HTH araC/xylS-type" evidence="4">
    <location>
        <begin position="218"/>
        <end position="319"/>
    </location>
</feature>
<dbReference type="GO" id="GO:0043565">
    <property type="term" value="F:sequence-specific DNA binding"/>
    <property type="evidence" value="ECO:0007669"/>
    <property type="project" value="InterPro"/>
</dbReference>
<dbReference type="SUPFAM" id="SSF46689">
    <property type="entry name" value="Homeodomain-like"/>
    <property type="match status" value="1"/>
</dbReference>
<organism evidence="5 6">
    <name type="scientific">Paraburkholderia dipogonis</name>
    <dbReference type="NCBI Taxonomy" id="1211383"/>
    <lineage>
        <taxon>Bacteria</taxon>
        <taxon>Pseudomonadati</taxon>
        <taxon>Pseudomonadota</taxon>
        <taxon>Betaproteobacteria</taxon>
        <taxon>Burkholderiales</taxon>
        <taxon>Burkholderiaceae</taxon>
        <taxon>Paraburkholderia</taxon>
    </lineage>
</organism>
<dbReference type="PANTHER" id="PTHR46796">
    <property type="entry name" value="HTH-TYPE TRANSCRIPTIONAL ACTIVATOR RHAS-RELATED"/>
    <property type="match status" value="1"/>
</dbReference>
<accession>A0A4Y8MS14</accession>
<evidence type="ECO:0000313" key="5">
    <source>
        <dbReference type="EMBL" id="TFE40330.1"/>
    </source>
</evidence>
<dbReference type="Gene3D" id="1.10.10.60">
    <property type="entry name" value="Homeodomain-like"/>
    <property type="match status" value="1"/>
</dbReference>
<evidence type="ECO:0000259" key="4">
    <source>
        <dbReference type="PROSITE" id="PS01124"/>
    </source>
</evidence>
<sequence length="325" mass="35810">MGSPDTSNANCRVGESLVSLARWEAAAAQCCVPLAISHEREAHFSGSIQSATIADVCISRIAGGRHVAEHDVASVSRTDGDYILASLQLQGAGKLIQDGRCASVEHHDLVLFDSRRPFRWELSEPFDQICIRFPMSLVTYRIPLRDTFVAHTISGTKGLGMLVAQHLITLCAERDRLAGSPCAPQISTTAADMVGGLLAEWMQVRPGPRTNLHSMHLQQLRQFIANNLRHPDLNADMAAAALGLSARYLHRLVQQDETTIGRMILVARLEHCAQWLSLKCYANCSIEQIAGTWGFASAAHFSRAFRAHYMKTPREYRLIHQSTAS</sequence>
<dbReference type="PRINTS" id="PR00032">
    <property type="entry name" value="HTHARAC"/>
</dbReference>
<dbReference type="RefSeq" id="WP_134462269.1">
    <property type="nucleotide sequence ID" value="NZ_JBHMFL010000016.1"/>
</dbReference>
<dbReference type="SMART" id="SM00342">
    <property type="entry name" value="HTH_ARAC"/>
    <property type="match status" value="1"/>
</dbReference>
<reference evidence="5 6" key="1">
    <citation type="submission" date="2019-03" db="EMBL/GenBank/DDBJ databases">
        <title>Complete Genome Sequence of Paraburkholderia dipogonis ICMP 19430T, a Nitrogen-fixing Symbiont of the South African Invasive Legume Dipogon lignosus in New Zealand.</title>
        <authorList>
            <person name="De Meyer S.E."/>
        </authorList>
    </citation>
    <scope>NUCLEOTIDE SEQUENCE [LARGE SCALE GENOMIC DNA]</scope>
    <source>
        <strain evidence="5 6">ICMP 19430</strain>
    </source>
</reference>
<evidence type="ECO:0000256" key="2">
    <source>
        <dbReference type="ARBA" id="ARBA00023125"/>
    </source>
</evidence>
<evidence type="ECO:0000313" key="6">
    <source>
        <dbReference type="Proteomes" id="UP000297385"/>
    </source>
</evidence>
<name>A0A4Y8MS14_9BURK</name>
<dbReference type="PROSITE" id="PS01124">
    <property type="entry name" value="HTH_ARAC_FAMILY_2"/>
    <property type="match status" value="1"/>
</dbReference>
<dbReference type="InterPro" id="IPR035418">
    <property type="entry name" value="AraC-bd_2"/>
</dbReference>
<dbReference type="InterPro" id="IPR020449">
    <property type="entry name" value="Tscrpt_reg_AraC-type_HTH"/>
</dbReference>
<dbReference type="EMBL" id="SNVI01000002">
    <property type="protein sequence ID" value="TFE40330.1"/>
    <property type="molecule type" value="Genomic_DNA"/>
</dbReference>
<dbReference type="Proteomes" id="UP000297385">
    <property type="component" value="Unassembled WGS sequence"/>
</dbReference>
<evidence type="ECO:0000256" key="3">
    <source>
        <dbReference type="ARBA" id="ARBA00023163"/>
    </source>
</evidence>
<dbReference type="PANTHER" id="PTHR46796:SF6">
    <property type="entry name" value="ARAC SUBFAMILY"/>
    <property type="match status" value="1"/>
</dbReference>
<dbReference type="InterPro" id="IPR009057">
    <property type="entry name" value="Homeodomain-like_sf"/>
</dbReference>
<dbReference type="GeneID" id="97303443"/>
<dbReference type="GO" id="GO:0003700">
    <property type="term" value="F:DNA-binding transcription factor activity"/>
    <property type="evidence" value="ECO:0007669"/>
    <property type="project" value="InterPro"/>
</dbReference>
<dbReference type="Pfam" id="PF12833">
    <property type="entry name" value="HTH_18"/>
    <property type="match status" value="1"/>
</dbReference>
<keyword evidence="1" id="KW-0805">Transcription regulation</keyword>
<dbReference type="Pfam" id="PF14525">
    <property type="entry name" value="AraC_binding_2"/>
    <property type="match status" value="1"/>
</dbReference>
<keyword evidence="2" id="KW-0238">DNA-binding</keyword>
<comment type="caution">
    <text evidence="5">The sequence shown here is derived from an EMBL/GenBank/DDBJ whole genome shotgun (WGS) entry which is preliminary data.</text>
</comment>
<dbReference type="AlphaFoldDB" id="A0A4Y8MS14"/>
<proteinExistence type="predicted"/>
<evidence type="ECO:0000256" key="1">
    <source>
        <dbReference type="ARBA" id="ARBA00023015"/>
    </source>
</evidence>